<dbReference type="AlphaFoldDB" id="A0A1E3UPH9"/>
<evidence type="ECO:0000313" key="7">
    <source>
        <dbReference type="Proteomes" id="UP000094271"/>
    </source>
</evidence>
<comment type="caution">
    <text evidence="5">The sequence shown here is derived from an EMBL/GenBank/DDBJ whole genome shotgun (WGS) entry which is preliminary data.</text>
</comment>
<dbReference type="Pfam" id="PF11167">
    <property type="entry name" value="DUF2953"/>
    <property type="match status" value="1"/>
</dbReference>
<dbReference type="InterPro" id="IPR021338">
    <property type="entry name" value="DUF2953"/>
</dbReference>
<dbReference type="RefSeq" id="WP_069152480.1">
    <property type="nucleotide sequence ID" value="NZ_JAQCZP010000002.1"/>
</dbReference>
<evidence type="ECO:0000313" key="3">
    <source>
        <dbReference type="EMBL" id="ODM06598.1"/>
    </source>
</evidence>
<reference evidence="3 6" key="1">
    <citation type="submission" date="2016-07" db="EMBL/GenBank/DDBJ databases">
        <title>Characterization of isolates of Eisenbergiella tayi derived from blood cultures, using whole genome sequencing.</title>
        <authorList>
            <person name="Burdz T."/>
            <person name="Wiebe D."/>
            <person name="Huynh C."/>
            <person name="Bernard K."/>
        </authorList>
    </citation>
    <scope>NUCLEOTIDE SEQUENCE [LARGE SCALE GENOMIC DNA]</scope>
    <source>
        <strain evidence="3 6">NML 110608</strain>
    </source>
</reference>
<keyword evidence="2" id="KW-0812">Transmembrane</keyword>
<evidence type="ECO:0000313" key="5">
    <source>
        <dbReference type="EMBL" id="ODR55873.1"/>
    </source>
</evidence>
<reference evidence="4 8" key="2">
    <citation type="submission" date="2016-08" db="EMBL/GenBank/DDBJ databases">
        <title>Characterization of Isolates of Eisenbergiella tayi Derived from Blood Cultures, Using Whole Genome Sequencing.</title>
        <authorList>
            <person name="Bernier A.-M."/>
            <person name="Burdz T."/>
            <person name="Wiebe D."/>
            <person name="Bernard K."/>
        </authorList>
    </citation>
    <scope>NUCLEOTIDE SEQUENCE [LARGE SCALE GENOMIC DNA]</scope>
    <source>
        <strain evidence="4 8">NML120146</strain>
    </source>
</reference>
<protein>
    <recommendedName>
        <fullName evidence="9">DUF2953 domain-containing protein</fullName>
    </recommendedName>
</protein>
<evidence type="ECO:0000313" key="4">
    <source>
        <dbReference type="EMBL" id="ODR44158.1"/>
    </source>
</evidence>
<dbReference type="EMBL" id="MEHA01000001">
    <property type="protein sequence ID" value="ODR55873.1"/>
    <property type="molecule type" value="Genomic_DNA"/>
</dbReference>
<evidence type="ECO:0000256" key="1">
    <source>
        <dbReference type="SAM" id="MobiDB-lite"/>
    </source>
</evidence>
<feature type="compositionally biased region" description="Basic and acidic residues" evidence="1">
    <location>
        <begin position="161"/>
        <end position="177"/>
    </location>
</feature>
<proteinExistence type="predicted"/>
<feature type="transmembrane region" description="Helical" evidence="2">
    <location>
        <begin position="6"/>
        <end position="32"/>
    </location>
</feature>
<accession>A0A1E3UPH9</accession>
<reference evidence="5 7" key="3">
    <citation type="submission" date="2016-08" db="EMBL/GenBank/DDBJ databases">
        <authorList>
            <person name="Seilhamer J.J."/>
        </authorList>
    </citation>
    <scope>NUCLEOTIDE SEQUENCE [LARGE SCALE GENOMIC DNA]</scope>
    <source>
        <strain evidence="5 7">NML150140-1</strain>
    </source>
</reference>
<evidence type="ECO:0000313" key="6">
    <source>
        <dbReference type="Proteomes" id="UP000094067"/>
    </source>
</evidence>
<dbReference type="OrthoDB" id="2087351at2"/>
<sequence>MGVVISILKILGIILLVILAVLILALLVILFVPVRYRAKGEVPAEGNPHGIVRVTWLLHLASFRLEYDSGKYENSFHWDFRILGIPFRLKQRAAVPKKKTETAEEEAETAVKEKTEGKEKPEGKANPEGKEKPAVPVQTPKEEPQVSGQKRTDGAGTVPGRESRTEHTKDSGGREKEKASFFTRICNKIHSFFDNLKKSFQNIRYTITRLCDKIKRILDNLEYYRDILSRKDSLLVMGKVKGQAGRLLKHALPQKTNVNFIVGTGDPASTAQILAIHGILYPVIGETVHISPDFEEARLEGDFDIRGRVRIAVVLDVVLRIILDKKTWRFIRQLKKEEMTNGR</sequence>
<keyword evidence="2" id="KW-1133">Transmembrane helix</keyword>
<name>A0A1E3UPH9_9FIRM</name>
<feature type="region of interest" description="Disordered" evidence="1">
    <location>
        <begin position="96"/>
        <end position="177"/>
    </location>
</feature>
<keyword evidence="2" id="KW-0472">Membrane</keyword>
<evidence type="ECO:0008006" key="9">
    <source>
        <dbReference type="Google" id="ProtNLM"/>
    </source>
</evidence>
<evidence type="ECO:0000256" key="2">
    <source>
        <dbReference type="SAM" id="Phobius"/>
    </source>
</evidence>
<dbReference type="Proteomes" id="UP000094869">
    <property type="component" value="Unassembled WGS sequence"/>
</dbReference>
<organism evidence="5 7">
    <name type="scientific">Eisenbergiella tayi</name>
    <dbReference type="NCBI Taxonomy" id="1432052"/>
    <lineage>
        <taxon>Bacteria</taxon>
        <taxon>Bacillati</taxon>
        <taxon>Bacillota</taxon>
        <taxon>Clostridia</taxon>
        <taxon>Lachnospirales</taxon>
        <taxon>Lachnospiraceae</taxon>
        <taxon>Eisenbergiella</taxon>
    </lineage>
</organism>
<dbReference type="Proteomes" id="UP000094067">
    <property type="component" value="Unassembled WGS sequence"/>
</dbReference>
<dbReference type="EMBL" id="MCGH01000002">
    <property type="protein sequence ID" value="ODM06598.1"/>
    <property type="molecule type" value="Genomic_DNA"/>
</dbReference>
<feature type="compositionally biased region" description="Basic and acidic residues" evidence="1">
    <location>
        <begin position="109"/>
        <end position="133"/>
    </location>
</feature>
<keyword evidence="8" id="KW-1185">Reference proteome</keyword>
<dbReference type="EMBL" id="MEHD01000056">
    <property type="protein sequence ID" value="ODR44158.1"/>
    <property type="molecule type" value="Genomic_DNA"/>
</dbReference>
<dbReference type="Proteomes" id="UP000094271">
    <property type="component" value="Unassembled WGS sequence"/>
</dbReference>
<gene>
    <name evidence="5" type="ORF">BEI59_01585</name>
    <name evidence="3" type="ORF">BEI61_02488</name>
    <name evidence="4" type="ORF">BEI63_31570</name>
</gene>
<evidence type="ECO:0000313" key="8">
    <source>
        <dbReference type="Proteomes" id="UP000094869"/>
    </source>
</evidence>